<dbReference type="FunFam" id="3.30.470.10:FF:000002">
    <property type="entry name" value="Branched-chain-amino-acid aminotransferase"/>
    <property type="match status" value="1"/>
</dbReference>
<sequence>MPETIDKSNQQAPKFGSVFTDHMLRMEYDGERGGWQQPEITKMENISLHPAARVLHYATTLFEGMKAFRGVDGKIRLFRPLLNLQRLNQSAERACLPKVNKHDLLRHIEKLIRLDENFIPFTKEGSLYIRPTLIGTDAQIGVGVPNRALLFVILSPTASYFDSGSKPLRLMADPNYVRAWIGGAGDRKIGSNYGPTIYVQAKAQMYGCQQALWLYGEDEQITEAGTMAIFAHFINDKGERELRTAPLNGLILPSITRRSILELSREWNEFNVVEDKFTMSDLIRLRQENRLLELFGAGTACLISPVSEIFYRNRIIRLPTKDHPNPLYSRFYKSLNDIYYGRVNHPWGYEVGVADYSIDFDVEAASIL</sequence>
<keyword evidence="4" id="KW-0032">Aminotransferase</keyword>
<name>A0AAN9Y866_9HEMI</name>
<protein>
    <recommendedName>
        <fullName evidence="3">branched-chain-amino-acid transaminase</fullName>
        <ecNumber evidence="3">2.6.1.42</ecNumber>
    </recommendedName>
</protein>
<evidence type="ECO:0000256" key="9">
    <source>
        <dbReference type="PIRSR" id="PIRSR006468-1"/>
    </source>
</evidence>
<dbReference type="GO" id="GO:0009099">
    <property type="term" value="P:L-valine biosynthetic process"/>
    <property type="evidence" value="ECO:0007669"/>
    <property type="project" value="TreeGrafter"/>
</dbReference>
<dbReference type="SUPFAM" id="SSF56752">
    <property type="entry name" value="D-aminoacid aminotransferase-like PLP-dependent enzymes"/>
    <property type="match status" value="1"/>
</dbReference>
<dbReference type="InterPro" id="IPR036038">
    <property type="entry name" value="Aminotransferase-like"/>
</dbReference>
<dbReference type="InterPro" id="IPR001544">
    <property type="entry name" value="Aminotrans_IV"/>
</dbReference>
<dbReference type="AlphaFoldDB" id="A0AAN9Y866"/>
<accession>A0AAN9Y866</accession>
<evidence type="ECO:0000256" key="7">
    <source>
        <dbReference type="ARBA" id="ARBA00022898"/>
    </source>
</evidence>
<dbReference type="NCBIfam" id="TIGR01123">
    <property type="entry name" value="ilvE_II"/>
    <property type="match status" value="1"/>
</dbReference>
<evidence type="ECO:0000256" key="4">
    <source>
        <dbReference type="ARBA" id="ARBA00022576"/>
    </source>
</evidence>
<dbReference type="Gene3D" id="3.20.10.10">
    <property type="entry name" value="D-amino Acid Aminotransferase, subunit A, domain 2"/>
    <property type="match status" value="1"/>
</dbReference>
<dbReference type="PANTHER" id="PTHR11825:SF44">
    <property type="entry name" value="BRANCHED-CHAIN-AMINO-ACID AMINOTRANSFERASE"/>
    <property type="match status" value="1"/>
</dbReference>
<keyword evidence="8" id="KW-0100">Branched-chain amino acid biosynthesis</keyword>
<keyword evidence="6" id="KW-0808">Transferase</keyword>
<gene>
    <name evidence="10" type="ORF">V9T40_009455</name>
</gene>
<dbReference type="InterPro" id="IPR033939">
    <property type="entry name" value="BCAT_family"/>
</dbReference>
<evidence type="ECO:0000313" key="11">
    <source>
        <dbReference type="Proteomes" id="UP001367676"/>
    </source>
</evidence>
<keyword evidence="5" id="KW-0028">Amino-acid biosynthesis</keyword>
<keyword evidence="7" id="KW-0663">Pyridoxal phosphate</keyword>
<comment type="caution">
    <text evidence="10">The sequence shown here is derived from an EMBL/GenBank/DDBJ whole genome shotgun (WGS) entry which is preliminary data.</text>
</comment>
<dbReference type="PANTHER" id="PTHR11825">
    <property type="entry name" value="SUBGROUP IIII AMINOTRANSFERASE"/>
    <property type="match status" value="1"/>
</dbReference>
<dbReference type="InterPro" id="IPR005786">
    <property type="entry name" value="B_amino_transII"/>
</dbReference>
<dbReference type="EC" id="2.6.1.42" evidence="3"/>
<keyword evidence="11" id="KW-1185">Reference proteome</keyword>
<dbReference type="Gene3D" id="3.30.470.10">
    <property type="match status" value="1"/>
</dbReference>
<evidence type="ECO:0000256" key="3">
    <source>
        <dbReference type="ARBA" id="ARBA00013053"/>
    </source>
</evidence>
<proteinExistence type="inferred from homology"/>
<dbReference type="GO" id="GO:0009098">
    <property type="term" value="P:L-leucine biosynthetic process"/>
    <property type="evidence" value="ECO:0007669"/>
    <property type="project" value="TreeGrafter"/>
</dbReference>
<organism evidence="10 11">
    <name type="scientific">Parthenolecanium corni</name>
    <dbReference type="NCBI Taxonomy" id="536013"/>
    <lineage>
        <taxon>Eukaryota</taxon>
        <taxon>Metazoa</taxon>
        <taxon>Ecdysozoa</taxon>
        <taxon>Arthropoda</taxon>
        <taxon>Hexapoda</taxon>
        <taxon>Insecta</taxon>
        <taxon>Pterygota</taxon>
        <taxon>Neoptera</taxon>
        <taxon>Paraneoptera</taxon>
        <taxon>Hemiptera</taxon>
        <taxon>Sternorrhyncha</taxon>
        <taxon>Coccoidea</taxon>
        <taxon>Coccidae</taxon>
        <taxon>Parthenolecanium</taxon>
    </lineage>
</organism>
<dbReference type="InterPro" id="IPR043131">
    <property type="entry name" value="BCAT-like_N"/>
</dbReference>
<evidence type="ECO:0000256" key="8">
    <source>
        <dbReference type="ARBA" id="ARBA00023304"/>
    </source>
</evidence>
<dbReference type="GO" id="GO:0004084">
    <property type="term" value="F:branched-chain-amino-acid transaminase activity"/>
    <property type="evidence" value="ECO:0007669"/>
    <property type="project" value="UniProtKB-EC"/>
</dbReference>
<evidence type="ECO:0000256" key="1">
    <source>
        <dbReference type="ARBA" id="ARBA00001933"/>
    </source>
</evidence>
<comment type="similarity">
    <text evidence="2">Belongs to the class-IV pyridoxal-phosphate-dependent aminotransferase family.</text>
</comment>
<dbReference type="CDD" id="cd01557">
    <property type="entry name" value="BCAT_beta_family"/>
    <property type="match status" value="1"/>
</dbReference>
<feature type="modified residue" description="N6-(pyridoxal phosphate)lysine" evidence="9">
    <location>
        <position position="188"/>
    </location>
</feature>
<evidence type="ECO:0000256" key="6">
    <source>
        <dbReference type="ARBA" id="ARBA00022679"/>
    </source>
</evidence>
<dbReference type="InterPro" id="IPR043132">
    <property type="entry name" value="BCAT-like_C"/>
</dbReference>
<dbReference type="NCBIfam" id="NF009897">
    <property type="entry name" value="PRK13357.1"/>
    <property type="match status" value="1"/>
</dbReference>
<dbReference type="Pfam" id="PF01063">
    <property type="entry name" value="Aminotran_4"/>
    <property type="match status" value="1"/>
</dbReference>
<dbReference type="GO" id="GO:0005739">
    <property type="term" value="C:mitochondrion"/>
    <property type="evidence" value="ECO:0007669"/>
    <property type="project" value="TreeGrafter"/>
</dbReference>
<dbReference type="EMBL" id="JBBCAQ010000010">
    <property type="protein sequence ID" value="KAK7602014.1"/>
    <property type="molecule type" value="Genomic_DNA"/>
</dbReference>
<evidence type="ECO:0000313" key="10">
    <source>
        <dbReference type="EMBL" id="KAK7602014.1"/>
    </source>
</evidence>
<evidence type="ECO:0000256" key="2">
    <source>
        <dbReference type="ARBA" id="ARBA00009320"/>
    </source>
</evidence>
<dbReference type="PIRSF" id="PIRSF006468">
    <property type="entry name" value="BCAT1"/>
    <property type="match status" value="1"/>
</dbReference>
<dbReference type="Proteomes" id="UP001367676">
    <property type="component" value="Unassembled WGS sequence"/>
</dbReference>
<comment type="cofactor">
    <cofactor evidence="1">
        <name>pyridoxal 5'-phosphate</name>
        <dbReference type="ChEBI" id="CHEBI:597326"/>
    </cofactor>
</comment>
<evidence type="ECO:0000256" key="5">
    <source>
        <dbReference type="ARBA" id="ARBA00022605"/>
    </source>
</evidence>
<reference evidence="10 11" key="1">
    <citation type="submission" date="2024-03" db="EMBL/GenBank/DDBJ databases">
        <title>Adaptation during the transition from Ophiocordyceps entomopathogen to insect associate is accompanied by gene loss and intensified selection.</title>
        <authorList>
            <person name="Ward C.M."/>
            <person name="Onetto C.A."/>
            <person name="Borneman A.R."/>
        </authorList>
    </citation>
    <scope>NUCLEOTIDE SEQUENCE [LARGE SCALE GENOMIC DNA]</scope>
    <source>
        <strain evidence="10">AWRI1</strain>
        <tissue evidence="10">Single Adult Female</tissue>
    </source>
</reference>